<gene>
    <name evidence="1" type="ORF">PDIGIT_LOCUS6591</name>
</gene>
<protein>
    <submittedName>
        <fullName evidence="1">Uncharacterized protein</fullName>
    </submittedName>
</protein>
<keyword evidence="2" id="KW-1185">Reference proteome</keyword>
<dbReference type="AlphaFoldDB" id="A0A9W4UD72"/>
<dbReference type="EMBL" id="CAOQHR010000004">
    <property type="protein sequence ID" value="CAI6333549.1"/>
    <property type="molecule type" value="Genomic_DNA"/>
</dbReference>
<organism evidence="1 2">
    <name type="scientific">Periconia digitata</name>
    <dbReference type="NCBI Taxonomy" id="1303443"/>
    <lineage>
        <taxon>Eukaryota</taxon>
        <taxon>Fungi</taxon>
        <taxon>Dikarya</taxon>
        <taxon>Ascomycota</taxon>
        <taxon>Pezizomycotina</taxon>
        <taxon>Dothideomycetes</taxon>
        <taxon>Pleosporomycetidae</taxon>
        <taxon>Pleosporales</taxon>
        <taxon>Massarineae</taxon>
        <taxon>Periconiaceae</taxon>
        <taxon>Periconia</taxon>
    </lineage>
</organism>
<evidence type="ECO:0000313" key="1">
    <source>
        <dbReference type="EMBL" id="CAI6333549.1"/>
    </source>
</evidence>
<dbReference type="Proteomes" id="UP001152607">
    <property type="component" value="Unassembled WGS sequence"/>
</dbReference>
<proteinExistence type="predicted"/>
<name>A0A9W4UD72_9PLEO</name>
<sequence>MRSINCHLENSNACYRSKVPLSLPMLFTQDVKSLEDADLEELRKLVSYN</sequence>
<evidence type="ECO:0000313" key="2">
    <source>
        <dbReference type="Proteomes" id="UP001152607"/>
    </source>
</evidence>
<reference evidence="1" key="1">
    <citation type="submission" date="2023-01" db="EMBL/GenBank/DDBJ databases">
        <authorList>
            <person name="Van Ghelder C."/>
            <person name="Rancurel C."/>
        </authorList>
    </citation>
    <scope>NUCLEOTIDE SEQUENCE</scope>
    <source>
        <strain evidence="1">CNCM I-4278</strain>
    </source>
</reference>
<accession>A0A9W4UD72</accession>
<comment type="caution">
    <text evidence="1">The sequence shown here is derived from an EMBL/GenBank/DDBJ whole genome shotgun (WGS) entry which is preliminary data.</text>
</comment>